<gene>
    <name evidence="1" type="ORF">DPMN_192313</name>
</gene>
<protein>
    <submittedName>
        <fullName evidence="1">Uncharacterized protein</fullName>
    </submittedName>
</protein>
<reference evidence="1" key="2">
    <citation type="submission" date="2020-11" db="EMBL/GenBank/DDBJ databases">
        <authorList>
            <person name="McCartney M.A."/>
            <person name="Auch B."/>
            <person name="Kono T."/>
            <person name="Mallez S."/>
            <person name="Becker A."/>
            <person name="Gohl D.M."/>
            <person name="Silverstein K.A.T."/>
            <person name="Koren S."/>
            <person name="Bechman K.B."/>
            <person name="Herman A."/>
            <person name="Abrahante J.E."/>
            <person name="Garbe J."/>
        </authorList>
    </citation>
    <scope>NUCLEOTIDE SEQUENCE</scope>
    <source>
        <strain evidence="1">Duluth1</strain>
        <tissue evidence="1">Whole animal</tissue>
    </source>
</reference>
<dbReference type="Proteomes" id="UP000828390">
    <property type="component" value="Unassembled WGS sequence"/>
</dbReference>
<dbReference type="AlphaFoldDB" id="A0A9D3Y0N7"/>
<evidence type="ECO:0000313" key="1">
    <source>
        <dbReference type="EMBL" id="KAH3691782.1"/>
    </source>
</evidence>
<evidence type="ECO:0000313" key="2">
    <source>
        <dbReference type="Proteomes" id="UP000828390"/>
    </source>
</evidence>
<keyword evidence="2" id="KW-1185">Reference proteome</keyword>
<name>A0A9D3Y0N7_DREPO</name>
<comment type="caution">
    <text evidence="1">The sequence shown here is derived from an EMBL/GenBank/DDBJ whole genome shotgun (WGS) entry which is preliminary data.</text>
</comment>
<dbReference type="EMBL" id="JAIWYP010000030">
    <property type="protein sequence ID" value="KAH3691782.1"/>
    <property type="molecule type" value="Genomic_DNA"/>
</dbReference>
<organism evidence="1 2">
    <name type="scientific">Dreissena polymorpha</name>
    <name type="common">Zebra mussel</name>
    <name type="synonym">Mytilus polymorpha</name>
    <dbReference type="NCBI Taxonomy" id="45954"/>
    <lineage>
        <taxon>Eukaryota</taxon>
        <taxon>Metazoa</taxon>
        <taxon>Spiralia</taxon>
        <taxon>Lophotrochozoa</taxon>
        <taxon>Mollusca</taxon>
        <taxon>Bivalvia</taxon>
        <taxon>Autobranchia</taxon>
        <taxon>Heteroconchia</taxon>
        <taxon>Euheterodonta</taxon>
        <taxon>Imparidentia</taxon>
        <taxon>Neoheterodontei</taxon>
        <taxon>Myida</taxon>
        <taxon>Dreissenoidea</taxon>
        <taxon>Dreissenidae</taxon>
        <taxon>Dreissena</taxon>
    </lineage>
</organism>
<accession>A0A9D3Y0N7</accession>
<reference evidence="1" key="1">
    <citation type="journal article" date="2019" name="bioRxiv">
        <title>The Genome of the Zebra Mussel, Dreissena polymorpha: A Resource for Invasive Species Research.</title>
        <authorList>
            <person name="McCartney M.A."/>
            <person name="Auch B."/>
            <person name="Kono T."/>
            <person name="Mallez S."/>
            <person name="Zhang Y."/>
            <person name="Obille A."/>
            <person name="Becker A."/>
            <person name="Abrahante J.E."/>
            <person name="Garbe J."/>
            <person name="Badalamenti J.P."/>
            <person name="Herman A."/>
            <person name="Mangelson H."/>
            <person name="Liachko I."/>
            <person name="Sullivan S."/>
            <person name="Sone E.D."/>
            <person name="Koren S."/>
            <person name="Silverstein K.A.T."/>
            <person name="Beckman K.B."/>
            <person name="Gohl D.M."/>
        </authorList>
    </citation>
    <scope>NUCLEOTIDE SEQUENCE</scope>
    <source>
        <strain evidence="1">Duluth1</strain>
        <tissue evidence="1">Whole animal</tissue>
    </source>
</reference>
<proteinExistence type="predicted"/>
<sequence length="52" mass="5384">MLVSGGTYLALGSEEGWGGLDIIGTAWDHHGPSQLCHGLRHREVAGGKDAAV</sequence>